<gene>
    <name evidence="6" type="ORF">VTAP4600_B0853</name>
</gene>
<evidence type="ECO:0000256" key="2">
    <source>
        <dbReference type="ARBA" id="ARBA00022692"/>
    </source>
</evidence>
<dbReference type="InterPro" id="IPR001129">
    <property type="entry name" value="Membr-assoc_MAPEG"/>
</dbReference>
<dbReference type="EMBL" id="LT960612">
    <property type="protein sequence ID" value="SON52464.1"/>
    <property type="molecule type" value="Genomic_DNA"/>
</dbReference>
<reference evidence="6 7" key="1">
    <citation type="submission" date="2017-10" db="EMBL/GenBank/DDBJ databases">
        <authorList>
            <person name="Banno H."/>
            <person name="Chua N.-H."/>
        </authorList>
    </citation>
    <scope>NUCLEOTIDE SEQUENCE [LARGE SCALE GENOMIC DNA]</scope>
    <source>
        <strain evidence="6">Vibrio tapetis CECT4600</strain>
    </source>
</reference>
<keyword evidence="2 5" id="KW-0812">Transmembrane</keyword>
<accession>A0A2N8ZKP2</accession>
<evidence type="ECO:0000313" key="7">
    <source>
        <dbReference type="Proteomes" id="UP000235828"/>
    </source>
</evidence>
<evidence type="ECO:0000256" key="3">
    <source>
        <dbReference type="ARBA" id="ARBA00022989"/>
    </source>
</evidence>
<dbReference type="SUPFAM" id="SSF161084">
    <property type="entry name" value="MAPEG domain-like"/>
    <property type="match status" value="1"/>
</dbReference>
<feature type="transmembrane region" description="Helical" evidence="5">
    <location>
        <begin position="84"/>
        <end position="105"/>
    </location>
</feature>
<dbReference type="RefSeq" id="WP_102524705.1">
    <property type="nucleotide sequence ID" value="NZ_LT960612.1"/>
</dbReference>
<sequence>MFAEYDATLWGVWFIITMIIVQGFIATLAHRKQTNMIPGVLDDKLGHDSFVFRSHRTHQNSLENIIQMLVPTALAIYVGADATWLAAIVWVYAVARLAHMVLYYLIATETNPSPRSYFYMIAYIANLVLVGFVATAMMS</sequence>
<name>A0A2N8ZKP2_9VIBR</name>
<feature type="transmembrane region" description="Helical" evidence="5">
    <location>
        <begin position="12"/>
        <end position="29"/>
    </location>
</feature>
<dbReference type="Proteomes" id="UP000235828">
    <property type="component" value="Chromosome B"/>
</dbReference>
<dbReference type="Gene3D" id="1.20.120.550">
    <property type="entry name" value="Membrane associated eicosanoid/glutathione metabolism-like domain"/>
    <property type="match status" value="1"/>
</dbReference>
<evidence type="ECO:0000256" key="5">
    <source>
        <dbReference type="SAM" id="Phobius"/>
    </source>
</evidence>
<evidence type="ECO:0000256" key="4">
    <source>
        <dbReference type="ARBA" id="ARBA00023136"/>
    </source>
</evidence>
<dbReference type="Pfam" id="PF01124">
    <property type="entry name" value="MAPEG"/>
    <property type="match status" value="1"/>
</dbReference>
<proteinExistence type="predicted"/>
<evidence type="ECO:0000256" key="1">
    <source>
        <dbReference type="ARBA" id="ARBA00004370"/>
    </source>
</evidence>
<dbReference type="GO" id="GO:0016020">
    <property type="term" value="C:membrane"/>
    <property type="evidence" value="ECO:0007669"/>
    <property type="project" value="UniProtKB-SubCell"/>
</dbReference>
<evidence type="ECO:0000313" key="6">
    <source>
        <dbReference type="EMBL" id="SON52464.1"/>
    </source>
</evidence>
<organism evidence="6 7">
    <name type="scientific">Vibrio tapetis subsp. tapetis</name>
    <dbReference type="NCBI Taxonomy" id="1671868"/>
    <lineage>
        <taxon>Bacteria</taxon>
        <taxon>Pseudomonadati</taxon>
        <taxon>Pseudomonadota</taxon>
        <taxon>Gammaproteobacteria</taxon>
        <taxon>Vibrionales</taxon>
        <taxon>Vibrionaceae</taxon>
        <taxon>Vibrio</taxon>
    </lineage>
</organism>
<keyword evidence="3 5" id="KW-1133">Transmembrane helix</keyword>
<keyword evidence="4 5" id="KW-0472">Membrane</keyword>
<evidence type="ECO:0008006" key="8">
    <source>
        <dbReference type="Google" id="ProtNLM"/>
    </source>
</evidence>
<dbReference type="KEGG" id="vta:B0853"/>
<protein>
    <recommendedName>
        <fullName evidence="8">MAPEG family protein</fullName>
    </recommendedName>
</protein>
<keyword evidence="7" id="KW-1185">Reference proteome</keyword>
<dbReference type="OrthoDB" id="5880499at2"/>
<dbReference type="AlphaFoldDB" id="A0A2N8ZKP2"/>
<comment type="subcellular location">
    <subcellularLocation>
        <location evidence="1">Membrane</location>
    </subcellularLocation>
</comment>
<dbReference type="InterPro" id="IPR023352">
    <property type="entry name" value="MAPEG-like_dom_sf"/>
</dbReference>
<feature type="transmembrane region" description="Helical" evidence="5">
    <location>
        <begin position="117"/>
        <end position="138"/>
    </location>
</feature>